<evidence type="ECO:0000259" key="11">
    <source>
        <dbReference type="PROSITE" id="PS50278"/>
    </source>
</evidence>
<dbReference type="GO" id="GO:0043185">
    <property type="term" value="F:vascular endothelial growth factor receptor 3 binding"/>
    <property type="evidence" value="ECO:0007669"/>
    <property type="project" value="TreeGrafter"/>
</dbReference>
<dbReference type="AlphaFoldDB" id="A0AAD7W481"/>
<keyword evidence="2" id="KW-0964">Secreted</keyword>
<dbReference type="Gene3D" id="2.10.90.10">
    <property type="entry name" value="Cystine-knot cytokines"/>
    <property type="match status" value="1"/>
</dbReference>
<evidence type="ECO:0000256" key="7">
    <source>
        <dbReference type="ARBA" id="ARBA00023030"/>
    </source>
</evidence>
<evidence type="ECO:0000256" key="6">
    <source>
        <dbReference type="ARBA" id="ARBA00022737"/>
    </source>
</evidence>
<dbReference type="SMART" id="SM00141">
    <property type="entry name" value="PDGF"/>
    <property type="match status" value="1"/>
</dbReference>
<comment type="subcellular location">
    <subcellularLocation>
        <location evidence="1">Secreted</location>
    </subcellularLocation>
</comment>
<dbReference type="PANTHER" id="PTHR12025">
    <property type="entry name" value="VASCULAR ENDOTHELIAL GROWTH FACTOR"/>
    <property type="match status" value="1"/>
</dbReference>
<evidence type="ECO:0000313" key="13">
    <source>
        <dbReference type="Proteomes" id="UP001221898"/>
    </source>
</evidence>
<dbReference type="CDD" id="cd00135">
    <property type="entry name" value="PDGF"/>
    <property type="match status" value="1"/>
</dbReference>
<dbReference type="GO" id="GO:0050930">
    <property type="term" value="P:induction of positive chemotaxis"/>
    <property type="evidence" value="ECO:0007669"/>
    <property type="project" value="TreeGrafter"/>
</dbReference>
<dbReference type="GO" id="GO:0016020">
    <property type="term" value="C:membrane"/>
    <property type="evidence" value="ECO:0007669"/>
    <property type="project" value="InterPro"/>
</dbReference>
<evidence type="ECO:0000256" key="4">
    <source>
        <dbReference type="ARBA" id="ARBA00022685"/>
    </source>
</evidence>
<dbReference type="PROSITE" id="PS00249">
    <property type="entry name" value="PDGF_1"/>
    <property type="match status" value="1"/>
</dbReference>
<dbReference type="InterPro" id="IPR050507">
    <property type="entry name" value="PDGF/VEGF_growth_factor"/>
</dbReference>
<evidence type="ECO:0000256" key="1">
    <source>
        <dbReference type="ARBA" id="ARBA00004613"/>
    </source>
</evidence>
<dbReference type="GO" id="GO:0001666">
    <property type="term" value="P:response to hypoxia"/>
    <property type="evidence" value="ECO:0007669"/>
    <property type="project" value="TreeGrafter"/>
</dbReference>
<feature type="domain" description="Platelet-derived growth factor (PDGF) family profile" evidence="11">
    <location>
        <begin position="98"/>
        <end position="199"/>
    </location>
</feature>
<evidence type="ECO:0000256" key="9">
    <source>
        <dbReference type="RuleBase" id="RU003818"/>
    </source>
</evidence>
<keyword evidence="3" id="KW-0037">Angiogenesis</keyword>
<dbReference type="GO" id="GO:0001938">
    <property type="term" value="P:positive regulation of endothelial cell proliferation"/>
    <property type="evidence" value="ECO:0007669"/>
    <property type="project" value="TreeGrafter"/>
</dbReference>
<protein>
    <recommendedName>
        <fullName evidence="11">Platelet-derived growth factor (PDGF) family profile domain-containing protein</fullName>
    </recommendedName>
</protein>
<keyword evidence="4" id="KW-0165">Cleavage on pair of basic residues</keyword>
<evidence type="ECO:0000256" key="8">
    <source>
        <dbReference type="ARBA" id="ARBA00023157"/>
    </source>
</evidence>
<keyword evidence="5 10" id="KW-0732">Signal</keyword>
<comment type="caution">
    <text evidence="12">The sequence shown here is derived from an EMBL/GenBank/DDBJ whole genome shotgun (WGS) entry which is preliminary data.</text>
</comment>
<keyword evidence="7 9" id="KW-0339">Growth factor</keyword>
<sequence>MWMLFTAALWIAGSLSLARGYSYGQDYYESVEEDDVELGGVDRSGLDAVSSVDELLEVLYPEYSLVQHCLRKRAHSTAHPPQPQEALWGSPFQAAHYKVDGTFEAIMEEMQRTACRPREMCLEVSKEYPESTSTFYVPRCVSVHRCGGCCNHEALFCTNTSQSVVNKTLVQLIPPQMERTVIMATFINHTACDCQPKSPLRSKIRREAAAHLALCSPPYAPCDVGLVWDPSGCQCVPEDESAFSATELGPLDAALLALCGPSKVLDEERCECVCQNGVTEASCSPGWHLDEAACECVCEGQPAPGTCPPSQRWDPELCGCVCSAACPRSQPLNPDTCRCQCRESAQTCLLQGKKFNAQSCSCYRLPCRNPTGSA</sequence>
<dbReference type="Pfam" id="PF00341">
    <property type="entry name" value="PDGF"/>
    <property type="match status" value="1"/>
</dbReference>
<feature type="signal peptide" evidence="10">
    <location>
        <begin position="1"/>
        <end position="20"/>
    </location>
</feature>
<proteinExistence type="inferred from homology"/>
<name>A0AAD7W481_9TELE</name>
<evidence type="ECO:0000256" key="2">
    <source>
        <dbReference type="ARBA" id="ARBA00022525"/>
    </source>
</evidence>
<evidence type="ECO:0000256" key="10">
    <source>
        <dbReference type="SAM" id="SignalP"/>
    </source>
</evidence>
<dbReference type="InterPro" id="IPR004153">
    <property type="entry name" value="CXCXC_repeat"/>
</dbReference>
<keyword evidence="13" id="KW-1185">Reference proteome</keyword>
<dbReference type="Proteomes" id="UP001221898">
    <property type="component" value="Unassembled WGS sequence"/>
</dbReference>
<dbReference type="GO" id="GO:0038084">
    <property type="term" value="P:vascular endothelial growth factor signaling pathway"/>
    <property type="evidence" value="ECO:0007669"/>
    <property type="project" value="TreeGrafter"/>
</dbReference>
<feature type="chain" id="PRO_5041967745" description="Platelet-derived growth factor (PDGF) family profile domain-containing protein" evidence="10">
    <location>
        <begin position="21"/>
        <end position="374"/>
    </location>
</feature>
<dbReference type="GO" id="GO:0060754">
    <property type="term" value="P:positive regulation of mast cell chemotaxis"/>
    <property type="evidence" value="ECO:0007669"/>
    <property type="project" value="TreeGrafter"/>
</dbReference>
<accession>A0AAD7W481</accession>
<dbReference type="EMBL" id="JAINUG010000288">
    <property type="protein sequence ID" value="KAJ8383636.1"/>
    <property type="molecule type" value="Genomic_DNA"/>
</dbReference>
<comment type="similarity">
    <text evidence="9">Belongs to the PDGF/VEGF growth factor family.</text>
</comment>
<evidence type="ECO:0000256" key="5">
    <source>
        <dbReference type="ARBA" id="ARBA00022729"/>
    </source>
</evidence>
<dbReference type="InterPro" id="IPR023581">
    <property type="entry name" value="PD_growth_factor_CS"/>
</dbReference>
<dbReference type="GO" id="GO:0048010">
    <property type="term" value="P:vascular endothelial growth factor receptor signaling pathway"/>
    <property type="evidence" value="ECO:0007669"/>
    <property type="project" value="TreeGrafter"/>
</dbReference>
<dbReference type="PANTHER" id="PTHR12025:SF3">
    <property type="entry name" value="VASCULAR ENDOTHELIAL GROWTH FACTOR C"/>
    <property type="match status" value="1"/>
</dbReference>
<reference evidence="12" key="1">
    <citation type="journal article" date="2023" name="Science">
        <title>Genome structures resolve the early diversification of teleost fishes.</title>
        <authorList>
            <person name="Parey E."/>
            <person name="Louis A."/>
            <person name="Montfort J."/>
            <person name="Bouchez O."/>
            <person name="Roques C."/>
            <person name="Iampietro C."/>
            <person name="Lluch J."/>
            <person name="Castinel A."/>
            <person name="Donnadieu C."/>
            <person name="Desvignes T."/>
            <person name="Floi Bucao C."/>
            <person name="Jouanno E."/>
            <person name="Wen M."/>
            <person name="Mejri S."/>
            <person name="Dirks R."/>
            <person name="Jansen H."/>
            <person name="Henkel C."/>
            <person name="Chen W.J."/>
            <person name="Zahm M."/>
            <person name="Cabau C."/>
            <person name="Klopp C."/>
            <person name="Thompson A.W."/>
            <person name="Robinson-Rechavi M."/>
            <person name="Braasch I."/>
            <person name="Lecointre G."/>
            <person name="Bobe J."/>
            <person name="Postlethwait J.H."/>
            <person name="Berthelot C."/>
            <person name="Roest Crollius H."/>
            <person name="Guiguen Y."/>
        </authorList>
    </citation>
    <scope>NUCLEOTIDE SEQUENCE</scope>
    <source>
        <strain evidence="12">NC1722</strain>
    </source>
</reference>
<dbReference type="InterPro" id="IPR000072">
    <property type="entry name" value="PDGF/VEGF_dom"/>
</dbReference>
<dbReference type="GO" id="GO:0008083">
    <property type="term" value="F:growth factor activity"/>
    <property type="evidence" value="ECO:0007669"/>
    <property type="project" value="UniProtKB-KW"/>
</dbReference>
<dbReference type="GO" id="GO:0002040">
    <property type="term" value="P:sprouting angiogenesis"/>
    <property type="evidence" value="ECO:0007669"/>
    <property type="project" value="TreeGrafter"/>
</dbReference>
<organism evidence="12 13">
    <name type="scientific">Aldrovandia affinis</name>
    <dbReference type="NCBI Taxonomy" id="143900"/>
    <lineage>
        <taxon>Eukaryota</taxon>
        <taxon>Metazoa</taxon>
        <taxon>Chordata</taxon>
        <taxon>Craniata</taxon>
        <taxon>Vertebrata</taxon>
        <taxon>Euteleostomi</taxon>
        <taxon>Actinopterygii</taxon>
        <taxon>Neopterygii</taxon>
        <taxon>Teleostei</taxon>
        <taxon>Notacanthiformes</taxon>
        <taxon>Halosauridae</taxon>
        <taxon>Aldrovandia</taxon>
    </lineage>
</organism>
<evidence type="ECO:0000256" key="3">
    <source>
        <dbReference type="ARBA" id="ARBA00022657"/>
    </source>
</evidence>
<gene>
    <name evidence="12" type="ORF">AAFF_G00216070</name>
</gene>
<dbReference type="GO" id="GO:0045766">
    <property type="term" value="P:positive regulation of angiogenesis"/>
    <property type="evidence" value="ECO:0007669"/>
    <property type="project" value="TreeGrafter"/>
</dbReference>
<keyword evidence="6" id="KW-0677">Repeat</keyword>
<dbReference type="PROSITE" id="PS50278">
    <property type="entry name" value="PDGF_2"/>
    <property type="match status" value="1"/>
</dbReference>
<dbReference type="GO" id="GO:0042056">
    <property type="term" value="F:chemoattractant activity"/>
    <property type="evidence" value="ECO:0007669"/>
    <property type="project" value="TreeGrafter"/>
</dbReference>
<dbReference type="GO" id="GO:0005615">
    <property type="term" value="C:extracellular space"/>
    <property type="evidence" value="ECO:0007669"/>
    <property type="project" value="TreeGrafter"/>
</dbReference>
<dbReference type="Pfam" id="PF03128">
    <property type="entry name" value="CXCXC"/>
    <property type="match status" value="2"/>
</dbReference>
<keyword evidence="8" id="KW-1015">Disulfide bond</keyword>
<dbReference type="SUPFAM" id="SSF57501">
    <property type="entry name" value="Cystine-knot cytokines"/>
    <property type="match status" value="1"/>
</dbReference>
<dbReference type="InterPro" id="IPR029034">
    <property type="entry name" value="Cystine-knot_cytokine"/>
</dbReference>
<evidence type="ECO:0000313" key="12">
    <source>
        <dbReference type="EMBL" id="KAJ8383636.1"/>
    </source>
</evidence>